<organism evidence="4 5">
    <name type="scientific">Paenibacillus campinasensis</name>
    <dbReference type="NCBI Taxonomy" id="66347"/>
    <lineage>
        <taxon>Bacteria</taxon>
        <taxon>Bacillati</taxon>
        <taxon>Bacillota</taxon>
        <taxon>Bacilli</taxon>
        <taxon>Bacillales</taxon>
        <taxon>Paenibacillaceae</taxon>
        <taxon>Paenibacillus</taxon>
    </lineage>
</organism>
<reference evidence="4 5" key="1">
    <citation type="submission" date="2017-07" db="EMBL/GenBank/DDBJ databases">
        <title>Isolation and whole genome analysis of endospore-forming bacteria from heroin.</title>
        <authorList>
            <person name="Kalinowski J."/>
            <person name="Ahrens B."/>
            <person name="Al-Dilaimi A."/>
            <person name="Winkler A."/>
            <person name="Wibberg D."/>
            <person name="Schleenbecker U."/>
            <person name="Ruckert C."/>
            <person name="Wolfel R."/>
            <person name="Grass G."/>
        </authorList>
    </citation>
    <scope>NUCLEOTIDE SEQUENCE [LARGE SCALE GENOMIC DNA]</scope>
    <source>
        <strain evidence="4 5">7537-G1</strain>
    </source>
</reference>
<evidence type="ECO:0000256" key="1">
    <source>
        <dbReference type="SAM" id="Phobius"/>
    </source>
</evidence>
<dbReference type="AlphaFoldDB" id="A0A268EI94"/>
<dbReference type="RefSeq" id="WP_095267379.1">
    <property type="nucleotide sequence ID" value="NZ_NPBY01000074.1"/>
</dbReference>
<dbReference type="InterPro" id="IPR056338">
    <property type="entry name" value="Cap15-like_TM"/>
</dbReference>
<evidence type="ECO:0000313" key="4">
    <source>
        <dbReference type="EMBL" id="PAD72829.1"/>
    </source>
</evidence>
<proteinExistence type="predicted"/>
<evidence type="ECO:0000259" key="3">
    <source>
        <dbReference type="Pfam" id="PF23471"/>
    </source>
</evidence>
<protein>
    <recommendedName>
        <fullName evidence="6">SMODS-associating 2TM beta-strand rich effector domain-containing protein</fullName>
    </recommendedName>
</protein>
<feature type="transmembrane region" description="Helical" evidence="1">
    <location>
        <begin position="42"/>
        <end position="60"/>
    </location>
</feature>
<name>A0A268EI94_9BACL</name>
<keyword evidence="1" id="KW-0472">Membrane</keyword>
<dbReference type="Proteomes" id="UP000215596">
    <property type="component" value="Unassembled WGS sequence"/>
</dbReference>
<comment type="caution">
    <text evidence="4">The sequence shown here is derived from an EMBL/GenBank/DDBJ whole genome shotgun (WGS) entry which is preliminary data.</text>
</comment>
<sequence length="195" mass="22303">MHTYSTDSDERSKIPLYLAILSILSALGLPKAMNLLGFTTPWWLDAPAVAGFYTIYYRLFDTLLWKCTWFGKMGIIKTPDLNGTWSGYFLTSYDEHSTQKEAEIEIKQTWTRMLVVFKNGTSSSKSMTSSIITTDADGLVLSYQYQNEPKYTAASTMNIHHGFTRLVLSKDRRQLDGEYFTGRGRLSYGSLHFKR</sequence>
<dbReference type="InterPro" id="IPR041208">
    <property type="entry name" value="Cap15"/>
</dbReference>
<feature type="domain" description="CD-NTase-associated protein 15" evidence="2">
    <location>
        <begin position="77"/>
        <end position="195"/>
    </location>
</feature>
<gene>
    <name evidence="4" type="ORF">CHH67_21210</name>
</gene>
<dbReference type="Pfam" id="PF23471">
    <property type="entry name" value="Cap15_TM"/>
    <property type="match status" value="1"/>
</dbReference>
<dbReference type="EMBL" id="NPBY01000074">
    <property type="protein sequence ID" value="PAD72829.1"/>
    <property type="molecule type" value="Genomic_DNA"/>
</dbReference>
<accession>A0A268EI94</accession>
<evidence type="ECO:0000259" key="2">
    <source>
        <dbReference type="Pfam" id="PF18153"/>
    </source>
</evidence>
<feature type="transmembrane region" description="Helical" evidence="1">
    <location>
        <begin position="12"/>
        <end position="30"/>
    </location>
</feature>
<evidence type="ECO:0000313" key="5">
    <source>
        <dbReference type="Proteomes" id="UP000215596"/>
    </source>
</evidence>
<dbReference type="Pfam" id="PF18153">
    <property type="entry name" value="Cap15_CD_rec"/>
    <property type="match status" value="1"/>
</dbReference>
<dbReference type="OrthoDB" id="2577257at2"/>
<keyword evidence="1" id="KW-0812">Transmembrane</keyword>
<evidence type="ECO:0008006" key="6">
    <source>
        <dbReference type="Google" id="ProtNLM"/>
    </source>
</evidence>
<keyword evidence="1" id="KW-1133">Transmembrane helix</keyword>
<feature type="domain" description="Cap1-like TM helices" evidence="3">
    <location>
        <begin position="13"/>
        <end position="66"/>
    </location>
</feature>